<dbReference type="Proteomes" id="UP000000235">
    <property type="component" value="Chromosome"/>
</dbReference>
<dbReference type="PRINTS" id="PR00038">
    <property type="entry name" value="HTHLUXR"/>
</dbReference>
<dbReference type="eggNOG" id="COG2197">
    <property type="taxonomic scope" value="Bacteria"/>
</dbReference>
<name>A4X3Q4_SALTO</name>
<proteinExistence type="predicted"/>
<evidence type="ECO:0000256" key="1">
    <source>
        <dbReference type="ARBA" id="ARBA00023015"/>
    </source>
</evidence>
<keyword evidence="8" id="KW-1185">Reference proteome</keyword>
<organism evidence="7 8">
    <name type="scientific">Salinispora tropica (strain ATCC BAA-916 / DSM 44818 / JCM 13857 / NBRC 105044 / CNB-440)</name>
    <dbReference type="NCBI Taxonomy" id="369723"/>
    <lineage>
        <taxon>Bacteria</taxon>
        <taxon>Bacillati</taxon>
        <taxon>Actinomycetota</taxon>
        <taxon>Actinomycetes</taxon>
        <taxon>Micromonosporales</taxon>
        <taxon>Micromonosporaceae</taxon>
        <taxon>Salinispora</taxon>
    </lineage>
</organism>
<gene>
    <name evidence="7" type="ordered locus">Strop_1030</name>
</gene>
<dbReference type="SMART" id="SM00421">
    <property type="entry name" value="HTH_LUXR"/>
    <property type="match status" value="1"/>
</dbReference>
<dbReference type="HOGENOM" id="CLU_000445_90_10_11"/>
<evidence type="ECO:0000259" key="6">
    <source>
        <dbReference type="PROSITE" id="PS50110"/>
    </source>
</evidence>
<dbReference type="GO" id="GO:0003677">
    <property type="term" value="F:DNA binding"/>
    <property type="evidence" value="ECO:0007669"/>
    <property type="project" value="UniProtKB-KW"/>
</dbReference>
<dbReference type="EMBL" id="CP000667">
    <property type="protein sequence ID" value="ABP53504.1"/>
    <property type="molecule type" value="Genomic_DNA"/>
</dbReference>
<keyword evidence="1" id="KW-0805">Transcription regulation</keyword>
<accession>A4X3Q4</accession>
<dbReference type="PROSITE" id="PS50110">
    <property type="entry name" value="RESPONSE_REGULATORY"/>
    <property type="match status" value="1"/>
</dbReference>
<dbReference type="CDD" id="cd06170">
    <property type="entry name" value="LuxR_C_like"/>
    <property type="match status" value="1"/>
</dbReference>
<dbReference type="STRING" id="369723.Strop_1030"/>
<keyword evidence="3" id="KW-0804">Transcription</keyword>
<dbReference type="InterPro" id="IPR000792">
    <property type="entry name" value="Tscrpt_reg_LuxR_C"/>
</dbReference>
<dbReference type="InterPro" id="IPR011006">
    <property type="entry name" value="CheY-like_superfamily"/>
</dbReference>
<dbReference type="InterPro" id="IPR016032">
    <property type="entry name" value="Sig_transdc_resp-reg_C-effctor"/>
</dbReference>
<dbReference type="PROSITE" id="PS00622">
    <property type="entry name" value="HTH_LUXR_1"/>
    <property type="match status" value="1"/>
</dbReference>
<evidence type="ECO:0000313" key="7">
    <source>
        <dbReference type="EMBL" id="ABP53504.1"/>
    </source>
</evidence>
<dbReference type="Pfam" id="PF00072">
    <property type="entry name" value="Response_reg"/>
    <property type="match status" value="1"/>
</dbReference>
<evidence type="ECO:0000259" key="5">
    <source>
        <dbReference type="PROSITE" id="PS50043"/>
    </source>
</evidence>
<comment type="caution">
    <text evidence="4">Lacks conserved residue(s) required for the propagation of feature annotation.</text>
</comment>
<sequence length="225" mass="24289">MTSIESSPKRILLLGDSTIFREAMAEICDREPDLRVVGQAAAGPMAAALVRRTAPDVVLLSVGPSDQGIMRLVGQILAATCQPRLVILAMHENVRLARRYLAMGTWAYVSRNSTREELLSVVRIVSRNRDSAVLSVQKSMLQHLTGVGTRSLSGREFEVIELVAAGLSNAQIAGRLSISEGTVKRHLTNTYDKLDVRSRVAAVNRLAAMGLIGPNAMLETSSLVA</sequence>
<dbReference type="GO" id="GO:0000160">
    <property type="term" value="P:phosphorelay signal transduction system"/>
    <property type="evidence" value="ECO:0007669"/>
    <property type="project" value="InterPro"/>
</dbReference>
<dbReference type="PANTHER" id="PTHR44688">
    <property type="entry name" value="DNA-BINDING TRANSCRIPTIONAL ACTIVATOR DEVR_DOSR"/>
    <property type="match status" value="1"/>
</dbReference>
<protein>
    <submittedName>
        <fullName evidence="7">Regulatory protein, LuxR</fullName>
    </submittedName>
</protein>
<evidence type="ECO:0000256" key="2">
    <source>
        <dbReference type="ARBA" id="ARBA00023125"/>
    </source>
</evidence>
<dbReference type="SUPFAM" id="SSF46894">
    <property type="entry name" value="C-terminal effector domain of the bipartite response regulators"/>
    <property type="match status" value="1"/>
</dbReference>
<dbReference type="KEGG" id="stp:Strop_1030"/>
<dbReference type="PANTHER" id="PTHR44688:SF16">
    <property type="entry name" value="DNA-BINDING TRANSCRIPTIONAL ACTIVATOR DEVR_DOSR"/>
    <property type="match status" value="1"/>
</dbReference>
<evidence type="ECO:0000256" key="3">
    <source>
        <dbReference type="ARBA" id="ARBA00023163"/>
    </source>
</evidence>
<dbReference type="Pfam" id="PF00196">
    <property type="entry name" value="GerE"/>
    <property type="match status" value="1"/>
</dbReference>
<reference evidence="8" key="1">
    <citation type="journal article" date="2007" name="Proc. Natl. Acad. Sci. U.S.A.">
        <title>Genome sequencing reveals complex secondary metabolome in the marine actinomycete Salinispora tropica.</title>
        <authorList>
            <person name="Udwary D.W."/>
            <person name="Zeigler L."/>
            <person name="Asolkar R.N."/>
            <person name="Singan V."/>
            <person name="Lapidus A."/>
            <person name="Fenical W."/>
            <person name="Jensen P.R."/>
            <person name="Moore B.S."/>
        </authorList>
    </citation>
    <scope>NUCLEOTIDE SEQUENCE [LARGE SCALE GENOMIC DNA]</scope>
    <source>
        <strain evidence="8">ATCC BAA-916 / DSM 44818 / CNB-440</strain>
    </source>
</reference>
<dbReference type="Gene3D" id="3.40.50.2300">
    <property type="match status" value="1"/>
</dbReference>
<dbReference type="SUPFAM" id="SSF52172">
    <property type="entry name" value="CheY-like"/>
    <property type="match status" value="1"/>
</dbReference>
<dbReference type="RefSeq" id="WP_011904938.1">
    <property type="nucleotide sequence ID" value="NC_009380.1"/>
</dbReference>
<dbReference type="InterPro" id="IPR001789">
    <property type="entry name" value="Sig_transdc_resp-reg_receiver"/>
</dbReference>
<evidence type="ECO:0000313" key="8">
    <source>
        <dbReference type="Proteomes" id="UP000000235"/>
    </source>
</evidence>
<dbReference type="GO" id="GO:0006355">
    <property type="term" value="P:regulation of DNA-templated transcription"/>
    <property type="evidence" value="ECO:0007669"/>
    <property type="project" value="InterPro"/>
</dbReference>
<dbReference type="AlphaFoldDB" id="A4X3Q4"/>
<evidence type="ECO:0000256" key="4">
    <source>
        <dbReference type="PROSITE-ProRule" id="PRU00169"/>
    </source>
</evidence>
<dbReference type="PROSITE" id="PS50043">
    <property type="entry name" value="HTH_LUXR_2"/>
    <property type="match status" value="1"/>
</dbReference>
<keyword evidence="2" id="KW-0238">DNA-binding</keyword>
<feature type="domain" description="HTH luxR-type" evidence="5">
    <location>
        <begin position="145"/>
        <end position="210"/>
    </location>
</feature>
<feature type="domain" description="Response regulatory" evidence="6">
    <location>
        <begin position="10"/>
        <end position="126"/>
    </location>
</feature>